<evidence type="ECO:0000256" key="1">
    <source>
        <dbReference type="ARBA" id="ARBA00004945"/>
    </source>
</evidence>
<dbReference type="STRING" id="128944.AWM75_06630"/>
<dbReference type="NCBIfam" id="NF004079">
    <property type="entry name" value="PRK05584.1"/>
    <property type="match status" value="1"/>
</dbReference>
<reference evidence="7" key="2">
    <citation type="submission" date="2016-01" db="EMBL/GenBank/DDBJ databases">
        <title>Six Aerococcus type strain genome sequencing and assembly using PacBio and Illumina Hiseq.</title>
        <authorList>
            <person name="Carkaci D."/>
            <person name="Dargis R."/>
            <person name="Nielsen X.C."/>
            <person name="Skovgaard O."/>
            <person name="Fuursted K."/>
            <person name="Christensen J.J."/>
        </authorList>
    </citation>
    <scope>NUCLEOTIDE SEQUENCE [LARGE SCALE GENOMIC DNA]</scope>
    <source>
        <strain evidence="7">CCUG42038B</strain>
    </source>
</reference>
<dbReference type="InterPro" id="IPR035994">
    <property type="entry name" value="Nucleoside_phosphorylase_sf"/>
</dbReference>
<dbReference type="GO" id="GO:0019284">
    <property type="term" value="P:L-methionine salvage from S-adenosylmethionine"/>
    <property type="evidence" value="ECO:0007669"/>
    <property type="project" value="TreeGrafter"/>
</dbReference>
<gene>
    <name evidence="6" type="ORF">AWM75_06630</name>
</gene>
<dbReference type="Proteomes" id="UP000062260">
    <property type="component" value="Chromosome"/>
</dbReference>
<dbReference type="Gene3D" id="3.40.50.1580">
    <property type="entry name" value="Nucleoside phosphorylase domain"/>
    <property type="match status" value="1"/>
</dbReference>
<dbReference type="GO" id="GO:0019509">
    <property type="term" value="P:L-methionine salvage from methylthioadenosine"/>
    <property type="evidence" value="ECO:0007669"/>
    <property type="project" value="UniProtKB-UniPathway"/>
</dbReference>
<dbReference type="EC" id="3.2.2.9" evidence="2"/>
<dbReference type="GO" id="GO:0005829">
    <property type="term" value="C:cytosol"/>
    <property type="evidence" value="ECO:0007669"/>
    <property type="project" value="TreeGrafter"/>
</dbReference>
<comment type="pathway">
    <text evidence="1">Amino-acid biosynthesis; L-methionine biosynthesis via salvage pathway; S-methyl-5-thio-alpha-D-ribose 1-phosphate from S-methyl-5'-thioadenosine (hydrolase route): step 1/2.</text>
</comment>
<dbReference type="SUPFAM" id="SSF53167">
    <property type="entry name" value="Purine and uridine phosphorylases"/>
    <property type="match status" value="1"/>
</dbReference>
<evidence type="ECO:0000256" key="3">
    <source>
        <dbReference type="ARBA" id="ARBA00022605"/>
    </source>
</evidence>
<keyword evidence="7" id="KW-1185">Reference proteome</keyword>
<evidence type="ECO:0000256" key="4">
    <source>
        <dbReference type="ARBA" id="ARBA00022801"/>
    </source>
</evidence>
<evidence type="ECO:0000256" key="5">
    <source>
        <dbReference type="ARBA" id="ARBA00023167"/>
    </source>
</evidence>
<dbReference type="PANTHER" id="PTHR46832:SF1">
    <property type="entry name" value="5'-METHYLTHIOADENOSINE_S-ADENOSYLHOMOCYSTEINE NUCLEOSIDASE"/>
    <property type="match status" value="1"/>
</dbReference>
<dbReference type="RefSeq" id="WP_067979895.1">
    <property type="nucleotide sequence ID" value="NZ_CP014163.1"/>
</dbReference>
<sequence length="228" mass="24475">MKIGIIAAMAAEIACYHQTISQVTSKTIGPVSLYQGQYAGHEIYFVESGIGKVNASIATTCLALEDLDLIINTGSAGAVADQLKVGDLVLASQAAYHDVDATAFGYAKGQVPQMPASYPMYQNERLAQSIDRLSQTNLYQGMIVSSDSFVASQAEISRIQREFPAALCTEMEGAAIAQTCYQFEIPCLIIRAISDTAAQDADVLFDEFIDQAGRDSAQLTLKLIEEGI</sequence>
<organism evidence="6 7">
    <name type="scientific">Aerococcus urinaehominis</name>
    <dbReference type="NCBI Taxonomy" id="128944"/>
    <lineage>
        <taxon>Bacteria</taxon>
        <taxon>Bacillati</taxon>
        <taxon>Bacillota</taxon>
        <taxon>Bacilli</taxon>
        <taxon>Lactobacillales</taxon>
        <taxon>Aerococcaceae</taxon>
        <taxon>Aerococcus</taxon>
    </lineage>
</organism>
<evidence type="ECO:0000313" key="7">
    <source>
        <dbReference type="Proteomes" id="UP000062260"/>
    </source>
</evidence>
<evidence type="ECO:0000256" key="2">
    <source>
        <dbReference type="ARBA" id="ARBA00011974"/>
    </source>
</evidence>
<dbReference type="PANTHER" id="PTHR46832">
    <property type="entry name" value="5'-METHYLTHIOADENOSINE/S-ADENOSYLHOMOCYSTEINE NUCLEOSIDASE"/>
    <property type="match status" value="1"/>
</dbReference>
<dbReference type="UniPathway" id="UPA00904">
    <property type="reaction ID" value="UER00871"/>
</dbReference>
<keyword evidence="3" id="KW-0028">Amino-acid biosynthesis</keyword>
<proteinExistence type="predicted"/>
<dbReference type="AlphaFoldDB" id="A0A0X8FLT7"/>
<evidence type="ECO:0000313" key="6">
    <source>
        <dbReference type="EMBL" id="AMB99676.1"/>
    </source>
</evidence>
<keyword evidence="5" id="KW-0486">Methionine biosynthesis</keyword>
<reference evidence="6 7" key="1">
    <citation type="journal article" date="2016" name="Genome Announc.">
        <title>Complete Genome Sequences of Aerococcus christensenii CCUG 28831T, Aerococcus sanguinicola CCUG 43001T, Aerococcus urinae CCUG 36881T, Aerococcus urinaeequi CCUG 28094T, Aerococcus urinaehominis CCUG 42038 BT, and Aerococcus viridans CCUG 4311T.</title>
        <authorList>
            <person name="Carkaci D."/>
            <person name="Dargis R."/>
            <person name="Nielsen X.C."/>
            <person name="Skovgaard O."/>
            <person name="Fuursted K."/>
            <person name="Christensen J.J."/>
        </authorList>
    </citation>
    <scope>NUCLEOTIDE SEQUENCE [LARGE SCALE GENOMIC DNA]</scope>
    <source>
        <strain evidence="6 7">CCUG42038B</strain>
    </source>
</reference>
<dbReference type="OrthoDB" id="9792278at2"/>
<dbReference type="InterPro" id="IPR000845">
    <property type="entry name" value="Nucleoside_phosphorylase_d"/>
</dbReference>
<accession>A0A0X8FLT7</accession>
<dbReference type="EMBL" id="CP014163">
    <property type="protein sequence ID" value="AMB99676.1"/>
    <property type="molecule type" value="Genomic_DNA"/>
</dbReference>
<protein>
    <recommendedName>
        <fullName evidence="2">adenosylhomocysteine nucleosidase</fullName>
        <ecNumber evidence="2">3.2.2.9</ecNumber>
    </recommendedName>
</protein>
<dbReference type="GO" id="GO:0009164">
    <property type="term" value="P:nucleoside catabolic process"/>
    <property type="evidence" value="ECO:0007669"/>
    <property type="project" value="InterPro"/>
</dbReference>
<dbReference type="Pfam" id="PF01048">
    <property type="entry name" value="PNP_UDP_1"/>
    <property type="match status" value="1"/>
</dbReference>
<keyword evidence="4" id="KW-0378">Hydrolase</keyword>
<dbReference type="GO" id="GO:0008930">
    <property type="term" value="F:methylthioadenosine nucleosidase activity"/>
    <property type="evidence" value="ECO:0007669"/>
    <property type="project" value="InterPro"/>
</dbReference>
<dbReference type="InterPro" id="IPR010049">
    <property type="entry name" value="MTA_SAH_Nsdase"/>
</dbReference>
<dbReference type="CDD" id="cd09008">
    <property type="entry name" value="MTAN"/>
    <property type="match status" value="1"/>
</dbReference>
<dbReference type="NCBIfam" id="TIGR01704">
    <property type="entry name" value="MTA_SAH-Nsdase"/>
    <property type="match status" value="1"/>
</dbReference>
<name>A0A0X8FLT7_9LACT</name>
<dbReference type="GO" id="GO:0008782">
    <property type="term" value="F:adenosylhomocysteine nucleosidase activity"/>
    <property type="evidence" value="ECO:0007669"/>
    <property type="project" value="UniProtKB-EC"/>
</dbReference>
<dbReference type="KEGG" id="auh:AWM75_06630"/>